<reference evidence="8 9" key="2">
    <citation type="journal article" date="2011" name="Stand. Genomic Sci.">
        <title>Complete genome sequence of 'Enterobacter lignolyticus' SCF1.</title>
        <authorList>
            <person name="Deangelis K.M."/>
            <person name="D'Haeseleer P."/>
            <person name="Chivian D."/>
            <person name="Fortney J.L."/>
            <person name="Khudyakov J."/>
            <person name="Simmons B."/>
            <person name="Woo H."/>
            <person name="Arkin A.P."/>
            <person name="Davenport K.W."/>
            <person name="Goodwin L."/>
            <person name="Chen A."/>
            <person name="Ivanova N."/>
            <person name="Kyrpides N.C."/>
            <person name="Mavromatis K."/>
            <person name="Woyke T."/>
            <person name="Hazen T.C."/>
        </authorList>
    </citation>
    <scope>NUCLEOTIDE SEQUENCE [LARGE SCALE GENOMIC DNA]</scope>
    <source>
        <strain evidence="8 9">SCF1</strain>
    </source>
</reference>
<accession>E3G7R7</accession>
<sequence>MTTARFAFPWNAPRQAITFPELTWQEQYSRQRQYAALTEAQQAIALLPECLKREVYQHADWLESRYGATRARAFYLFFVKKTLPRIALVTQQWHIPALMRRVSGAVFHARFDGQTQRFIADRLVNLVTRYNQLPDMAKADVDLLSDDIAHFIRSELAHCDTPDASDLKTLHTWYMQAGALCQQFNITPPRWQQVNRKIVDKDQMAPAVMRMFNEGWWRMHLRRIAAQWREHLFIALGRVSQHVHTYASKNCQRDWREQKRRTREFLKGMELEDEEGNRINLIDKHDGSLANPAIRRCELMRRIRGFETICDTLGYVAEFYTLTAPAKFHATLRTGHFNPKWRGASPTETQRWFNRLWACIRAKLHRDNRRIFGIRVAEPHHDGTPHWHMLIFMHPHDKAHIRQVFEEYACQEEQQELTRRNTRFHAEEIDPKKGSATGYIAKYISKNIDGYALDNEVDKENGKPLKETAIAVSAWAARWHIRQFQFIGGAPVTVYRELRRLRDNETARGLSIEFADVHHAADNGDWADYVNAQGGPFVRRDDLQVRTLYLPQPQFNRFGERIVSIRGVYDSQIGAGSPIITRTKRWKIVPRLVRSEEHTSPDAACTSWSSVNNCTANEIPSPAWDFSIPLNRRQRQKLTSWLRRTCSPGGSRPHFST</sequence>
<keyword evidence="3" id="KW-0235">DNA replication</keyword>
<comment type="similarity">
    <text evidence="2">Belongs to the phage GPA family.</text>
</comment>
<keyword evidence="9" id="KW-1185">Reference proteome</keyword>
<dbReference type="GO" id="GO:0016787">
    <property type="term" value="F:hydrolase activity"/>
    <property type="evidence" value="ECO:0007669"/>
    <property type="project" value="UniProtKB-KW"/>
</dbReference>
<keyword evidence="5" id="KW-0255">Endonuclease</keyword>
<dbReference type="STRING" id="701347.Entcl_1141"/>
<dbReference type="HOGENOM" id="CLU_013772_3_1_6"/>
<gene>
    <name evidence="8" type="ordered locus">Entcl_1141</name>
</gene>
<evidence type="ECO:0000256" key="4">
    <source>
        <dbReference type="ARBA" id="ARBA00022722"/>
    </source>
</evidence>
<protein>
    <submittedName>
        <fullName evidence="8">Replication protein A</fullName>
    </submittedName>
</protein>
<dbReference type="EMBL" id="CP002272">
    <property type="protein sequence ID" value="ADO47408.1"/>
    <property type="molecule type" value="Genomic_DNA"/>
</dbReference>
<evidence type="ECO:0000256" key="3">
    <source>
        <dbReference type="ARBA" id="ARBA00022705"/>
    </source>
</evidence>
<dbReference type="Proteomes" id="UP000006872">
    <property type="component" value="Chromosome"/>
</dbReference>
<dbReference type="GO" id="GO:0004519">
    <property type="term" value="F:endonuclease activity"/>
    <property type="evidence" value="ECO:0007669"/>
    <property type="project" value="UniProtKB-KW"/>
</dbReference>
<feature type="domain" description="Replication gene A protein-like" evidence="7">
    <location>
        <begin position="140"/>
        <end position="451"/>
    </location>
</feature>
<organism evidence="8 9">
    <name type="scientific">Enterobacter lignolyticus (strain SCF1)</name>
    <dbReference type="NCBI Taxonomy" id="701347"/>
    <lineage>
        <taxon>Bacteria</taxon>
        <taxon>Pseudomonadati</taxon>
        <taxon>Pseudomonadota</taxon>
        <taxon>Gammaproteobacteria</taxon>
        <taxon>Enterobacterales</taxon>
        <taxon>Enterobacteriaceae</taxon>
        <taxon>Pluralibacter</taxon>
    </lineage>
</organism>
<dbReference type="RefSeq" id="WP_013365158.1">
    <property type="nucleotide sequence ID" value="NC_014618.1"/>
</dbReference>
<evidence type="ECO:0000256" key="5">
    <source>
        <dbReference type="ARBA" id="ARBA00022759"/>
    </source>
</evidence>
<keyword evidence="6" id="KW-0378">Hydrolase</keyword>
<dbReference type="AlphaFoldDB" id="E3G7R7"/>
<dbReference type="GO" id="GO:0006260">
    <property type="term" value="P:DNA replication"/>
    <property type="evidence" value="ECO:0007669"/>
    <property type="project" value="UniProtKB-KW"/>
</dbReference>
<dbReference type="InterPro" id="IPR008766">
    <property type="entry name" value="Replication_gene_A-like"/>
</dbReference>
<dbReference type="KEGG" id="esc:Entcl_1141"/>
<dbReference type="Pfam" id="PF05840">
    <property type="entry name" value="Phage_GPA"/>
    <property type="match status" value="1"/>
</dbReference>
<comment type="function">
    <text evidence="1">Possible endonuclease which induces a single-strand cut and initiates DNA replication.</text>
</comment>
<name>E3G7R7_ENTLS</name>
<evidence type="ECO:0000256" key="1">
    <source>
        <dbReference type="ARBA" id="ARBA00003293"/>
    </source>
</evidence>
<evidence type="ECO:0000313" key="8">
    <source>
        <dbReference type="EMBL" id="ADO47408.1"/>
    </source>
</evidence>
<evidence type="ECO:0000256" key="6">
    <source>
        <dbReference type="ARBA" id="ARBA00022801"/>
    </source>
</evidence>
<evidence type="ECO:0000313" key="9">
    <source>
        <dbReference type="Proteomes" id="UP000006872"/>
    </source>
</evidence>
<keyword evidence="4" id="KW-0540">Nuclease</keyword>
<reference evidence="9" key="1">
    <citation type="submission" date="2010-10" db="EMBL/GenBank/DDBJ databases">
        <title>Complete sequence of Enterobacter cloacae SCF1.</title>
        <authorList>
            <consortium name="US DOE Joint Genome Institute"/>
            <person name="Lucas S."/>
            <person name="Copeland A."/>
            <person name="Lapidus A."/>
            <person name="Cheng J.-F."/>
            <person name="Bruce D."/>
            <person name="Goodwin L."/>
            <person name="Pitluck S."/>
            <person name="Davenport K."/>
            <person name="Detter J.C."/>
            <person name="Han C."/>
            <person name="Tapia R."/>
            <person name="Land M."/>
            <person name="Hauser L."/>
            <person name="Chang Y.-J."/>
            <person name="Jeffries C."/>
            <person name="Kyrpides N."/>
            <person name="Ivanova N."/>
            <person name="Mikhailova N."/>
            <person name="DeAngelis K."/>
            <person name="Arkin A.P."/>
            <person name="Chivian D."/>
            <person name="Edwards B."/>
            <person name="Woo H."/>
            <person name="Hazen T.C."/>
            <person name="Woyke T."/>
        </authorList>
    </citation>
    <scope>NUCLEOTIDE SEQUENCE [LARGE SCALE GENOMIC DNA]</scope>
    <source>
        <strain evidence="9">SCF1</strain>
    </source>
</reference>
<evidence type="ECO:0000256" key="2">
    <source>
        <dbReference type="ARBA" id="ARBA00009260"/>
    </source>
</evidence>
<evidence type="ECO:0000259" key="7">
    <source>
        <dbReference type="Pfam" id="PF05840"/>
    </source>
</evidence>
<proteinExistence type="inferred from homology"/>
<dbReference type="eggNOG" id="ENOG502Z7TX">
    <property type="taxonomic scope" value="Bacteria"/>
</dbReference>